<dbReference type="GO" id="GO:0048564">
    <property type="term" value="P:photosystem I assembly"/>
    <property type="evidence" value="ECO:0007669"/>
    <property type="project" value="TreeGrafter"/>
</dbReference>
<dbReference type="InterPro" id="IPR004860">
    <property type="entry name" value="LAGLIDADG_dom"/>
</dbReference>
<accession>C7B7E3</accession>
<organism evidence="2">
    <name type="scientific">Trebouxia australis</name>
    <dbReference type="NCBI Taxonomy" id="664443"/>
    <lineage>
        <taxon>Eukaryota</taxon>
        <taxon>Viridiplantae</taxon>
        <taxon>Chlorophyta</taxon>
        <taxon>core chlorophytes</taxon>
        <taxon>Trebouxiophyceae</taxon>
        <taxon>Trebouxiales</taxon>
        <taxon>Trebouxiaceae</taxon>
        <taxon>Trebouxia</taxon>
    </lineage>
</organism>
<reference evidence="2" key="1">
    <citation type="submission" date="2009-03" db="EMBL/GenBank/DDBJ databases">
        <title>Nucleotide sequence of plastid chloroplast large subunit ribosomal RNA (rrnl) gene in Trebuxia species.</title>
        <authorList>
            <person name="Del Campo E.M."/>
            <person name="Casano L.M."/>
            <person name="Gasulla F."/>
            <person name="Barreno E."/>
        </authorList>
    </citation>
    <scope>NUCLEOTIDE SEQUENCE</scope>
    <source>
        <strain evidence="2">SAG 2205</strain>
    </source>
</reference>
<dbReference type="SUPFAM" id="SSF55608">
    <property type="entry name" value="Homing endonucleases"/>
    <property type="match status" value="1"/>
</dbReference>
<dbReference type="PANTHER" id="PTHR47539">
    <property type="entry name" value="PENTATRICOPEPTIDE REPEAT-CONTAINING PROTEIN OTP51, CHLOROPLASTIC"/>
    <property type="match status" value="1"/>
</dbReference>
<dbReference type="GO" id="GO:0045292">
    <property type="term" value="P:mRNA cis splicing, via spliceosome"/>
    <property type="evidence" value="ECO:0007669"/>
    <property type="project" value="TreeGrafter"/>
</dbReference>
<evidence type="ECO:0000259" key="1">
    <source>
        <dbReference type="Pfam" id="PF03161"/>
    </source>
</evidence>
<dbReference type="GO" id="GO:0000373">
    <property type="term" value="P:Group II intron splicing"/>
    <property type="evidence" value="ECO:0007669"/>
    <property type="project" value="TreeGrafter"/>
</dbReference>
<name>C7B7E3_9CHLO</name>
<dbReference type="Pfam" id="PF03161">
    <property type="entry name" value="LAGLIDADG_2"/>
    <property type="match status" value="1"/>
</dbReference>
<sequence>MTKTKLTTLQCEILVGILLGDASLQTESNGRTYRLRVLQSEEHKDYLFHLYDIFKNLTLSPPIRSEFVDPRKTGKKYFRWSFSTTQNACFRFYGHQFYDGKRKKVPKLIHKWLTPRSIAYWYMDDGAQKWKGKSLGVRFCTDNFLRKDVELLAHLLCKKYYLKTSLQKKDDRWRIYISSFSYEILKKLIFLYLVPSMLYKFPEKITQV</sequence>
<geneLocation type="chloroplast" evidence="2"/>
<dbReference type="PANTHER" id="PTHR47539:SF1">
    <property type="entry name" value="PENTATRICOPEPTIDE REPEAT-CONTAINING PROTEIN OTP51, CHLOROPLASTIC"/>
    <property type="match status" value="1"/>
</dbReference>
<evidence type="ECO:0000313" key="2">
    <source>
        <dbReference type="EMBL" id="ACU25396.1"/>
    </source>
</evidence>
<protein>
    <recommendedName>
        <fullName evidence="1">Homing endonuclease LAGLIDADG domain-containing protein</fullName>
    </recommendedName>
</protein>
<feature type="domain" description="Homing endonuclease LAGLIDADG" evidence="1">
    <location>
        <begin position="12"/>
        <end position="184"/>
    </location>
</feature>
<keyword evidence="2" id="KW-0150">Chloroplast</keyword>
<dbReference type="GO" id="GO:0004519">
    <property type="term" value="F:endonuclease activity"/>
    <property type="evidence" value="ECO:0007669"/>
    <property type="project" value="InterPro"/>
</dbReference>
<dbReference type="Gene3D" id="3.10.28.10">
    <property type="entry name" value="Homing endonucleases"/>
    <property type="match status" value="2"/>
</dbReference>
<dbReference type="InterPro" id="IPR027434">
    <property type="entry name" value="Homing_endonucl"/>
</dbReference>
<dbReference type="AlphaFoldDB" id="C7B7E3"/>
<keyword evidence="2" id="KW-0934">Plastid</keyword>
<dbReference type="EMBL" id="FJ804758">
    <property type="protein sequence ID" value="ACU25396.1"/>
    <property type="molecule type" value="Genomic_DNA"/>
</dbReference>
<proteinExistence type="predicted"/>
<dbReference type="InterPro" id="IPR052500">
    <property type="entry name" value="Chloro/Mito_RNA_Process"/>
</dbReference>